<keyword evidence="2" id="KW-1185">Reference proteome</keyword>
<gene>
    <name evidence="1" type="ORF">SAMN02745824_0450</name>
</gene>
<evidence type="ECO:0000313" key="2">
    <source>
        <dbReference type="Proteomes" id="UP000185192"/>
    </source>
</evidence>
<proteinExistence type="predicted"/>
<dbReference type="EMBL" id="FSQW01000001">
    <property type="protein sequence ID" value="SIN59912.1"/>
    <property type="molecule type" value="Genomic_DNA"/>
</dbReference>
<sequence>MNFRQRLKYWRYVLFREWKTAGLFLFLALLFYGIFQVQSNGVWSAQENPQQLVYGKVLSIRTETRDEDATQPTFIVWANLGEEQDIMFSTKKLSAMNCKLGDRIQIIILTSDSNRKWYRLGSQDCRTETN</sequence>
<reference evidence="2" key="1">
    <citation type="submission" date="2016-11" db="EMBL/GenBank/DDBJ databases">
        <authorList>
            <person name="Varghese N."/>
            <person name="Submissions S."/>
        </authorList>
    </citation>
    <scope>NUCLEOTIDE SEQUENCE [LARGE SCALE GENOMIC DNA]</scope>
    <source>
        <strain evidence="2">DSM 22363</strain>
    </source>
</reference>
<dbReference type="AlphaFoldDB" id="A0A1N6CN35"/>
<evidence type="ECO:0000313" key="1">
    <source>
        <dbReference type="EMBL" id="SIN59912.1"/>
    </source>
</evidence>
<protein>
    <submittedName>
        <fullName evidence="1">Uncharacterized protein</fullName>
    </submittedName>
</protein>
<dbReference type="Proteomes" id="UP000185192">
    <property type="component" value="Unassembled WGS sequence"/>
</dbReference>
<name>A0A1N6CN35_9SPHN</name>
<dbReference type="STRING" id="1123272.SAMN02745824_0450"/>
<dbReference type="RefSeq" id="WP_074203518.1">
    <property type="nucleotide sequence ID" value="NZ_FSQW01000001.1"/>
</dbReference>
<dbReference type="OrthoDB" id="9963739at2"/>
<accession>A0A1N6CN35</accession>
<organism evidence="1 2">
    <name type="scientific">Parasphingorhabdus marina DSM 22363</name>
    <dbReference type="NCBI Taxonomy" id="1123272"/>
    <lineage>
        <taxon>Bacteria</taxon>
        <taxon>Pseudomonadati</taxon>
        <taxon>Pseudomonadota</taxon>
        <taxon>Alphaproteobacteria</taxon>
        <taxon>Sphingomonadales</taxon>
        <taxon>Sphingomonadaceae</taxon>
        <taxon>Parasphingorhabdus</taxon>
    </lineage>
</organism>